<reference evidence="7 8" key="1">
    <citation type="submission" date="2017-06" db="EMBL/GenBank/DDBJ databases">
        <title>Genome sequencing of cyanobaciteial culture collection at National Institute for Environmental Studies (NIES).</title>
        <authorList>
            <person name="Hirose Y."/>
            <person name="Shimura Y."/>
            <person name="Fujisawa T."/>
            <person name="Nakamura Y."/>
            <person name="Kawachi M."/>
        </authorList>
    </citation>
    <scope>NUCLEOTIDE SEQUENCE [LARGE SCALE GENOMIC DNA]</scope>
    <source>
        <strain evidence="7 8">NIES-23</strain>
    </source>
</reference>
<feature type="transmembrane region" description="Helical" evidence="6">
    <location>
        <begin position="401"/>
        <end position="419"/>
    </location>
</feature>
<feature type="transmembrane region" description="Helical" evidence="6">
    <location>
        <begin position="308"/>
        <end position="327"/>
    </location>
</feature>
<dbReference type="PANTHER" id="PTHR30250">
    <property type="entry name" value="PST FAMILY PREDICTED COLANIC ACID TRANSPORTER"/>
    <property type="match status" value="1"/>
</dbReference>
<keyword evidence="2" id="KW-1003">Cell membrane</keyword>
<feature type="transmembrane region" description="Helical" evidence="6">
    <location>
        <begin position="34"/>
        <end position="55"/>
    </location>
</feature>
<feature type="transmembrane region" description="Helical" evidence="6">
    <location>
        <begin position="75"/>
        <end position="100"/>
    </location>
</feature>
<sequence length="487" mass="53925">MLRHGFYNLVGNSTRLLVSIVSTPILIRSLGIENYGLWTLVSSTLVVVSLAEGGLSASTTFFTSRDLGRGHKDDLLTTLTMIGGAMFVLATLIFTILFFISPIVAASFPNLSDAQRLIITPTLKWGGVAIWCRMVQGVFGGTEQAYEKYALNNLLNTLQGVFANIGMMILAWQGASIIVLMEWQVFVGVITLGCHAWLTLTLLKITDHRIRISWNWAKVLEIIRYSCSVWITSIGNVLFSQFDKIIVGALLGSKLLGVYSAITSVCSQINNFSATVVQPILPKLSTIASQDNFNSDALKIKIKQAYQMNAGIAFGLGGMLLVISPIFSKFIFKQDYSEIYLLAFKIGIIIYTLYSISGSAYYILLGIGLSGSLMKVILSCSLFSLLMIYVGASFYGLLGAIVGNSGFIVTQALNFILFKKFGLKLKEYLKWIEKYLIIFILISLLEIYLGNYLSIWLRFGILAFQVVFLGKNFLQEQKLSINKMLKV</sequence>
<evidence type="ECO:0000256" key="6">
    <source>
        <dbReference type="SAM" id="Phobius"/>
    </source>
</evidence>
<keyword evidence="3 6" id="KW-0812">Transmembrane</keyword>
<evidence type="ECO:0008006" key="9">
    <source>
        <dbReference type="Google" id="ProtNLM"/>
    </source>
</evidence>
<dbReference type="Pfam" id="PF01943">
    <property type="entry name" value="Polysacc_synt"/>
    <property type="match status" value="1"/>
</dbReference>
<feature type="transmembrane region" description="Helical" evidence="6">
    <location>
        <begin position="376"/>
        <end position="395"/>
    </location>
</feature>
<evidence type="ECO:0000256" key="2">
    <source>
        <dbReference type="ARBA" id="ARBA00022475"/>
    </source>
</evidence>
<gene>
    <name evidence="7" type="ORF">NIES23_12670</name>
</gene>
<evidence type="ECO:0000256" key="1">
    <source>
        <dbReference type="ARBA" id="ARBA00004651"/>
    </source>
</evidence>
<comment type="subcellular location">
    <subcellularLocation>
        <location evidence="1">Cell membrane</location>
        <topology evidence="1">Multi-pass membrane protein</topology>
    </subcellularLocation>
</comment>
<evidence type="ECO:0000256" key="4">
    <source>
        <dbReference type="ARBA" id="ARBA00022989"/>
    </source>
</evidence>
<evidence type="ECO:0000256" key="3">
    <source>
        <dbReference type="ARBA" id="ARBA00022692"/>
    </source>
</evidence>
<dbReference type="InterPro" id="IPR050833">
    <property type="entry name" value="Poly_Biosynth_Transport"/>
</dbReference>
<dbReference type="EMBL" id="AP018216">
    <property type="protein sequence ID" value="BAY68481.1"/>
    <property type="molecule type" value="Genomic_DNA"/>
</dbReference>
<dbReference type="PANTHER" id="PTHR30250:SF26">
    <property type="entry name" value="PSMA PROTEIN"/>
    <property type="match status" value="1"/>
</dbReference>
<organism evidence="7 8">
    <name type="scientific">Trichormus variabilis NIES-23</name>
    <dbReference type="NCBI Taxonomy" id="1973479"/>
    <lineage>
        <taxon>Bacteria</taxon>
        <taxon>Bacillati</taxon>
        <taxon>Cyanobacteriota</taxon>
        <taxon>Cyanophyceae</taxon>
        <taxon>Nostocales</taxon>
        <taxon>Nostocaceae</taxon>
        <taxon>Trichormus</taxon>
    </lineage>
</organism>
<feature type="transmembrane region" description="Helical" evidence="6">
    <location>
        <begin position="185"/>
        <end position="203"/>
    </location>
</feature>
<evidence type="ECO:0000313" key="7">
    <source>
        <dbReference type="EMBL" id="BAY68481.1"/>
    </source>
</evidence>
<accession>A0A1Z4KHN2</accession>
<evidence type="ECO:0000256" key="5">
    <source>
        <dbReference type="ARBA" id="ARBA00023136"/>
    </source>
</evidence>
<feature type="transmembrane region" description="Helical" evidence="6">
    <location>
        <begin position="339"/>
        <end position="364"/>
    </location>
</feature>
<feature type="transmembrane region" description="Helical" evidence="6">
    <location>
        <begin position="455"/>
        <end position="474"/>
    </location>
</feature>
<keyword evidence="4 6" id="KW-1133">Transmembrane helix</keyword>
<evidence type="ECO:0000313" key="8">
    <source>
        <dbReference type="Proteomes" id="UP000217507"/>
    </source>
</evidence>
<dbReference type="GO" id="GO:0005886">
    <property type="term" value="C:plasma membrane"/>
    <property type="evidence" value="ECO:0007669"/>
    <property type="project" value="UniProtKB-SubCell"/>
</dbReference>
<feature type="transmembrane region" description="Helical" evidence="6">
    <location>
        <begin position="431"/>
        <end position="449"/>
    </location>
</feature>
<dbReference type="Proteomes" id="UP000217507">
    <property type="component" value="Chromosome"/>
</dbReference>
<dbReference type="AlphaFoldDB" id="A0A1Z4KHN2"/>
<name>A0A1Z4KHN2_ANAVA</name>
<protein>
    <recommendedName>
        <fullName evidence="9">Polysaccharide biosynthesis protein</fullName>
    </recommendedName>
</protein>
<dbReference type="InterPro" id="IPR002797">
    <property type="entry name" value="Polysacc_synth"/>
</dbReference>
<keyword evidence="5 6" id="KW-0472">Membrane</keyword>
<proteinExistence type="predicted"/>